<reference evidence="1" key="1">
    <citation type="journal article" date="2017" name="Mycologia">
        <title>Fusarium algeriense, sp. nov., a novel toxigenic crown rot pathogen of durum wheat from Algeria is nested in the Fusarium burgessii species complex.</title>
        <authorList>
            <person name="Laraba I."/>
            <person name="Keddad A."/>
            <person name="Boureghda H."/>
            <person name="Abdallah N."/>
            <person name="Vaughan M.M."/>
            <person name="Proctor R.H."/>
            <person name="Busman M."/>
            <person name="O'Donnell K."/>
        </authorList>
    </citation>
    <scope>NUCLEOTIDE SEQUENCE</scope>
    <source>
        <strain evidence="1">NRRL 25174</strain>
    </source>
</reference>
<gene>
    <name evidence="1" type="ORF">FBEOM_4597</name>
</gene>
<proteinExistence type="predicted"/>
<sequence>MSQSEELESWVQPSRDATLEVGHYQYSPDIAHTKNVWCTLFKRTLQEGFDSLVVVPCHRSEVDTVHDAWIETMGHTVDSALLLYHYSDMTSFIECQKTEKGFNGNKLDRDIFLFSMYPDLPADCALSLVATMCWAMDISQHSCTRFLTVSWSEPEDAFLRLTQYFGLSKPKVFCHPDGNSDADVPEEKEQAGCDLS</sequence>
<evidence type="ECO:0000313" key="1">
    <source>
        <dbReference type="EMBL" id="KAF4341436.1"/>
    </source>
</evidence>
<dbReference type="OrthoDB" id="5098606at2759"/>
<accession>A0A9P5AMG7</accession>
<dbReference type="Proteomes" id="UP000730481">
    <property type="component" value="Unassembled WGS sequence"/>
</dbReference>
<name>A0A9P5AMG7_9HYPO</name>
<comment type="caution">
    <text evidence="1">The sequence shown here is derived from an EMBL/GenBank/DDBJ whole genome shotgun (WGS) entry which is preliminary data.</text>
</comment>
<evidence type="ECO:0000313" key="2">
    <source>
        <dbReference type="Proteomes" id="UP000730481"/>
    </source>
</evidence>
<organism evidence="1 2">
    <name type="scientific">Fusarium beomiforme</name>
    <dbReference type="NCBI Taxonomy" id="44412"/>
    <lineage>
        <taxon>Eukaryota</taxon>
        <taxon>Fungi</taxon>
        <taxon>Dikarya</taxon>
        <taxon>Ascomycota</taxon>
        <taxon>Pezizomycotina</taxon>
        <taxon>Sordariomycetes</taxon>
        <taxon>Hypocreomycetidae</taxon>
        <taxon>Hypocreales</taxon>
        <taxon>Nectriaceae</taxon>
        <taxon>Fusarium</taxon>
        <taxon>Fusarium burgessii species complex</taxon>
    </lineage>
</organism>
<keyword evidence="2" id="KW-1185">Reference proteome</keyword>
<protein>
    <submittedName>
        <fullName evidence="1">Uncharacterized protein</fullName>
    </submittedName>
</protein>
<reference evidence="1" key="2">
    <citation type="submission" date="2020-02" db="EMBL/GenBank/DDBJ databases">
        <title>Identification and distribution of gene clusters putatively required for synthesis of sphingolipid metabolism inhibitors in phylogenetically diverse species of the filamentous fungus Fusarium.</title>
        <authorList>
            <person name="Kim H.-S."/>
            <person name="Busman M."/>
            <person name="Brown D.W."/>
            <person name="Divon H."/>
            <person name="Uhlig S."/>
            <person name="Proctor R.H."/>
        </authorList>
    </citation>
    <scope>NUCLEOTIDE SEQUENCE</scope>
    <source>
        <strain evidence="1">NRRL 25174</strain>
    </source>
</reference>
<dbReference type="EMBL" id="PVQB02000193">
    <property type="protein sequence ID" value="KAF4341436.1"/>
    <property type="molecule type" value="Genomic_DNA"/>
</dbReference>
<dbReference type="AlphaFoldDB" id="A0A9P5AMG7"/>